<dbReference type="NCBIfam" id="TIGR00801">
    <property type="entry name" value="ncs2"/>
    <property type="match status" value="1"/>
</dbReference>
<dbReference type="AlphaFoldDB" id="A0A940N7A1"/>
<evidence type="ECO:0000256" key="8">
    <source>
        <dbReference type="SAM" id="MobiDB-lite"/>
    </source>
</evidence>
<keyword evidence="7 9" id="KW-0472">Membrane</keyword>
<dbReference type="PANTHER" id="PTHR42810">
    <property type="entry name" value="PURINE PERMEASE C1399.01C-RELATED"/>
    <property type="match status" value="1"/>
</dbReference>
<protein>
    <submittedName>
        <fullName evidence="10">Pyrimidine utilization transport protein G</fullName>
    </submittedName>
</protein>
<gene>
    <name evidence="10" type="ORF">J5Y10_26930</name>
</gene>
<feature type="transmembrane region" description="Helical" evidence="9">
    <location>
        <begin position="103"/>
        <end position="126"/>
    </location>
</feature>
<evidence type="ECO:0000256" key="1">
    <source>
        <dbReference type="ARBA" id="ARBA00004651"/>
    </source>
</evidence>
<dbReference type="RefSeq" id="WP_209377231.1">
    <property type="nucleotide sequence ID" value="NZ_JAGIZA010000039.1"/>
</dbReference>
<comment type="similarity">
    <text evidence="2">Belongs to the nucleobase:cation symporter-2 (NCS2) (TC 2.A.40) family.</text>
</comment>
<evidence type="ECO:0000256" key="7">
    <source>
        <dbReference type="ARBA" id="ARBA00023136"/>
    </source>
</evidence>
<evidence type="ECO:0000256" key="4">
    <source>
        <dbReference type="ARBA" id="ARBA00022475"/>
    </source>
</evidence>
<reference evidence="10" key="1">
    <citation type="submission" date="2021-03" db="EMBL/GenBank/DDBJ databases">
        <authorList>
            <person name="So Y."/>
        </authorList>
    </citation>
    <scope>NUCLEOTIDE SEQUENCE</scope>
    <source>
        <strain evidence="10">SG15</strain>
    </source>
</reference>
<keyword evidence="3" id="KW-0813">Transport</keyword>
<dbReference type="EMBL" id="JAGIZA010000039">
    <property type="protein sequence ID" value="MBP0496445.1"/>
    <property type="molecule type" value="Genomic_DNA"/>
</dbReference>
<comment type="subcellular location">
    <subcellularLocation>
        <location evidence="1">Cell membrane</location>
        <topology evidence="1">Multi-pass membrane protein</topology>
    </subcellularLocation>
</comment>
<name>A0A940N7A1_9PROT</name>
<keyword evidence="6 9" id="KW-1133">Transmembrane helix</keyword>
<keyword evidence="11" id="KW-1185">Reference proteome</keyword>
<evidence type="ECO:0000256" key="5">
    <source>
        <dbReference type="ARBA" id="ARBA00022692"/>
    </source>
</evidence>
<dbReference type="GO" id="GO:0005886">
    <property type="term" value="C:plasma membrane"/>
    <property type="evidence" value="ECO:0007669"/>
    <property type="project" value="UniProtKB-SubCell"/>
</dbReference>
<dbReference type="PANTHER" id="PTHR42810:SF4">
    <property type="entry name" value="URIC ACID TRANSPORTER UACT"/>
    <property type="match status" value="1"/>
</dbReference>
<evidence type="ECO:0000256" key="9">
    <source>
        <dbReference type="SAM" id="Phobius"/>
    </source>
</evidence>
<keyword evidence="5 9" id="KW-0812">Transmembrane</keyword>
<keyword evidence="4" id="KW-1003">Cell membrane</keyword>
<feature type="transmembrane region" description="Helical" evidence="9">
    <location>
        <begin position="77"/>
        <end position="97"/>
    </location>
</feature>
<feature type="transmembrane region" description="Helical" evidence="9">
    <location>
        <begin position="313"/>
        <end position="332"/>
    </location>
</feature>
<evidence type="ECO:0000313" key="10">
    <source>
        <dbReference type="EMBL" id="MBP0496445.1"/>
    </source>
</evidence>
<feature type="transmembrane region" description="Helical" evidence="9">
    <location>
        <begin position="193"/>
        <end position="220"/>
    </location>
</feature>
<feature type="transmembrane region" description="Helical" evidence="9">
    <location>
        <begin position="240"/>
        <end position="259"/>
    </location>
</feature>
<feature type="transmembrane region" description="Helical" evidence="9">
    <location>
        <begin position="397"/>
        <end position="419"/>
    </location>
</feature>
<feature type="transmembrane region" description="Helical" evidence="9">
    <location>
        <begin position="53"/>
        <end position="70"/>
    </location>
</feature>
<evidence type="ECO:0000256" key="3">
    <source>
        <dbReference type="ARBA" id="ARBA00022448"/>
    </source>
</evidence>
<feature type="transmembrane region" description="Helical" evidence="9">
    <location>
        <begin position="138"/>
        <end position="157"/>
    </location>
</feature>
<comment type="caution">
    <text evidence="10">The sequence shown here is derived from an EMBL/GenBank/DDBJ whole genome shotgun (WGS) entry which is preliminary data.</text>
</comment>
<dbReference type="GO" id="GO:0042907">
    <property type="term" value="F:xanthine transmembrane transporter activity"/>
    <property type="evidence" value="ECO:0007669"/>
    <property type="project" value="TreeGrafter"/>
</dbReference>
<evidence type="ECO:0000313" key="11">
    <source>
        <dbReference type="Proteomes" id="UP000677537"/>
    </source>
</evidence>
<feature type="transmembrane region" description="Helical" evidence="9">
    <location>
        <begin position="280"/>
        <end position="301"/>
    </location>
</feature>
<dbReference type="InterPro" id="IPR006043">
    <property type="entry name" value="NCS2"/>
</dbReference>
<accession>A0A940N7A1</accession>
<dbReference type="Pfam" id="PF00860">
    <property type="entry name" value="Xan_ur_permease"/>
    <property type="match status" value="1"/>
</dbReference>
<feature type="region of interest" description="Disordered" evidence="8">
    <location>
        <begin position="432"/>
        <end position="453"/>
    </location>
</feature>
<organism evidence="10 11">
    <name type="scientific">Roseomonas indoligenes</name>
    <dbReference type="NCBI Taxonomy" id="2820811"/>
    <lineage>
        <taxon>Bacteria</taxon>
        <taxon>Pseudomonadati</taxon>
        <taxon>Pseudomonadota</taxon>
        <taxon>Alphaproteobacteria</taxon>
        <taxon>Acetobacterales</taxon>
        <taxon>Roseomonadaceae</taxon>
        <taxon>Roseomonas</taxon>
    </lineage>
</organism>
<feature type="transmembrane region" description="Helical" evidence="9">
    <location>
        <begin position="344"/>
        <end position="367"/>
    </location>
</feature>
<evidence type="ECO:0000256" key="2">
    <source>
        <dbReference type="ARBA" id="ARBA00008821"/>
    </source>
</evidence>
<feature type="transmembrane region" description="Helical" evidence="9">
    <location>
        <begin position="163"/>
        <end position="186"/>
    </location>
</feature>
<evidence type="ECO:0000256" key="6">
    <source>
        <dbReference type="ARBA" id="ARBA00022989"/>
    </source>
</evidence>
<dbReference type="Proteomes" id="UP000677537">
    <property type="component" value="Unassembled WGS sequence"/>
</dbReference>
<sequence>MSFFPRWPLAQGPTVPPDERLPWGTTGLLGVQHLVAMSGSTILGPLLMGFDPNLAILFSGIGTLIFFLLVGGRVPSYLGSSFSFIAVVIAVTGYAGTGPNPNIGPALGGIIACGALYAAIGVLVMFTGSNWVERLMPPAVTGAVGAAIGLNLAPVAVKGIEGPGWHVIVALATLLATSCIAVYAPLAIRRISILAGIACGYVLYLIVGNGLGLLPPVSFAELSAAPWFGMPAFRSPTFEAGAMALIAPVAFILVAENLGHIKAIGAMTGRNLDPYVGRGFLGDGIATMVSGFGGGTGVTTYVENMGVMAVTRVFSTLLFVVAAVFAIALGFSPKFGALLRTIPGPVLGGLAVVVFGLIAAAMIRLWVDNRVDFSDPRNLLTVGAALVLGSGNFTVSIGGFSIAGIGTATIAAIGLYQLLGIGRRDPVGMVHGLPKGGGDRPLHDVGSNRGPRG</sequence>
<proteinExistence type="inferred from homology"/>
<dbReference type="InterPro" id="IPR006042">
    <property type="entry name" value="Xan_ur_permease"/>
</dbReference>